<feature type="domain" description="PPC" evidence="1">
    <location>
        <begin position="18"/>
        <end position="125"/>
    </location>
</feature>
<dbReference type="Gene3D" id="3.30.1330.80">
    <property type="entry name" value="Hypothetical protein, similar to alpha- acetolactate decarboxylase, domain 2"/>
    <property type="match status" value="1"/>
</dbReference>
<reference evidence="2" key="1">
    <citation type="submission" date="2020-07" db="EMBL/GenBank/DDBJ databases">
        <title>Huge and variable diversity of episymbiotic CPR bacteria and DPANN archaea in groundwater ecosystems.</title>
        <authorList>
            <person name="He C.Y."/>
            <person name="Keren R."/>
            <person name="Whittaker M."/>
            <person name="Farag I.F."/>
            <person name="Doudna J."/>
            <person name="Cate J.H.D."/>
            <person name="Banfield J.F."/>
        </authorList>
    </citation>
    <scope>NUCLEOTIDE SEQUENCE</scope>
    <source>
        <strain evidence="2">NC_groundwater_1296_Ag_S-0.2um_52_80</strain>
    </source>
</reference>
<dbReference type="EMBL" id="JACQPB010000030">
    <property type="protein sequence ID" value="MBI4210319.1"/>
    <property type="molecule type" value="Genomic_DNA"/>
</dbReference>
<dbReference type="InterPro" id="IPR005175">
    <property type="entry name" value="PPC_dom"/>
</dbReference>
<dbReference type="Proteomes" id="UP000732298">
    <property type="component" value="Unassembled WGS sequence"/>
</dbReference>
<name>A0A8T3YQ86_9ARCH</name>
<proteinExistence type="predicted"/>
<protein>
    <submittedName>
        <fullName evidence="2">DUF296 domain-containing protein</fullName>
    </submittedName>
</protein>
<evidence type="ECO:0000259" key="1">
    <source>
        <dbReference type="Pfam" id="PF03479"/>
    </source>
</evidence>
<gene>
    <name evidence="2" type="ORF">HY544_02320</name>
</gene>
<comment type="caution">
    <text evidence="2">The sequence shown here is derived from an EMBL/GenBank/DDBJ whole genome shotgun (WGS) entry which is preliminary data.</text>
</comment>
<dbReference type="AlphaFoldDB" id="A0A8T3YQ86"/>
<evidence type="ECO:0000313" key="3">
    <source>
        <dbReference type="Proteomes" id="UP000732298"/>
    </source>
</evidence>
<organism evidence="2 3">
    <name type="scientific">Candidatus Iainarchaeum sp</name>
    <dbReference type="NCBI Taxonomy" id="3101447"/>
    <lineage>
        <taxon>Archaea</taxon>
        <taxon>Candidatus Iainarchaeota</taxon>
        <taxon>Candidatus Iainarchaeia</taxon>
        <taxon>Candidatus Iainarchaeales</taxon>
        <taxon>Candidatus Iainarchaeaceae</taxon>
        <taxon>Candidatus Iainarchaeum</taxon>
    </lineage>
</organism>
<evidence type="ECO:0000313" key="2">
    <source>
        <dbReference type="EMBL" id="MBI4210319.1"/>
    </source>
</evidence>
<dbReference type="Pfam" id="PF03479">
    <property type="entry name" value="PCC"/>
    <property type="match status" value="1"/>
</dbReference>
<sequence>MPRVDAQIFRKRGVRKLITLELDEGDAVLSCIKQAMEEHKVKEVSIEEADGMFKDGVVNFFERSSYKTADLAGRRIMRVSGNFKLSYGDLFGAFKVATFDKPPIQGTLVKGHAKAGFRIALSFVELQDEK</sequence>
<dbReference type="SUPFAM" id="SSF117856">
    <property type="entry name" value="AF0104/ALDC/Ptd012-like"/>
    <property type="match status" value="1"/>
</dbReference>
<accession>A0A8T3YQ86</accession>